<dbReference type="EMBL" id="JACSIT010000143">
    <property type="protein sequence ID" value="MBC6995994.1"/>
    <property type="molecule type" value="Genomic_DNA"/>
</dbReference>
<dbReference type="AlphaFoldDB" id="A0A923T9X3"/>
<evidence type="ECO:0000313" key="2">
    <source>
        <dbReference type="Proteomes" id="UP000650081"/>
    </source>
</evidence>
<reference evidence="1" key="1">
    <citation type="submission" date="2020-08" db="EMBL/GenBank/DDBJ databases">
        <title>Lewinella bacteria from marine environments.</title>
        <authorList>
            <person name="Zhong Y."/>
        </authorList>
    </citation>
    <scope>NUCLEOTIDE SEQUENCE</scope>
    <source>
        <strain evidence="1">KCTC 42187</strain>
    </source>
</reference>
<dbReference type="Proteomes" id="UP000650081">
    <property type="component" value="Unassembled WGS sequence"/>
</dbReference>
<sequence>MRTSLLILALLVATALAGQSYRSRIHYKVKLGDEKQLHQLILLDYTKLLGTALDIQADSIYFRLRSADEVSVIPLAEMRFLGEFVVGQSALSVPRVPPPLTDLTYERTALPFNGRGQLRIINLVYGVAELNLNQNLQVGLGVAGPLGLLSTQRLRFSLNPQLHLGISNQVLFPPFNQGNGQGIFAIGDLTTILTIGSERRFLNLGTGIFYNRDNGDGPVPLHRIGIGGRVGERWHLYSEVLMSLDRSFNFPQLQIFPSFTASVGARRHRWQLGVFTVVLDEDSFFPPPLPYVGYAYYW</sequence>
<protein>
    <submittedName>
        <fullName evidence="1">Uncharacterized protein</fullName>
    </submittedName>
</protein>
<name>A0A923T9X3_9BACT</name>
<gene>
    <name evidence="1" type="ORF">H9S92_17630</name>
</gene>
<proteinExistence type="predicted"/>
<keyword evidence="2" id="KW-1185">Reference proteome</keyword>
<evidence type="ECO:0000313" key="1">
    <source>
        <dbReference type="EMBL" id="MBC6995994.1"/>
    </source>
</evidence>
<organism evidence="1 2">
    <name type="scientific">Neolewinella lacunae</name>
    <dbReference type="NCBI Taxonomy" id="1517758"/>
    <lineage>
        <taxon>Bacteria</taxon>
        <taxon>Pseudomonadati</taxon>
        <taxon>Bacteroidota</taxon>
        <taxon>Saprospiria</taxon>
        <taxon>Saprospirales</taxon>
        <taxon>Lewinellaceae</taxon>
        <taxon>Neolewinella</taxon>
    </lineage>
</organism>
<dbReference type="RefSeq" id="WP_187468020.1">
    <property type="nucleotide sequence ID" value="NZ_JACSIT010000143.1"/>
</dbReference>
<comment type="caution">
    <text evidence="1">The sequence shown here is derived from an EMBL/GenBank/DDBJ whole genome shotgun (WGS) entry which is preliminary data.</text>
</comment>
<accession>A0A923T9X3</accession>